<dbReference type="InterPro" id="IPR035969">
    <property type="entry name" value="Rab-GAP_TBC_sf"/>
</dbReference>
<dbReference type="STRING" id="121845.A0A1S4EG19"/>
<protein>
    <submittedName>
        <fullName evidence="4">TBC1 domain family member 16-like</fullName>
    </submittedName>
</protein>
<evidence type="ECO:0000313" key="4">
    <source>
        <dbReference type="RefSeq" id="XP_017300997.1"/>
    </source>
</evidence>
<dbReference type="GO" id="GO:0005769">
    <property type="term" value="C:early endosome"/>
    <property type="evidence" value="ECO:0007669"/>
    <property type="project" value="TreeGrafter"/>
</dbReference>
<dbReference type="Gene3D" id="1.10.472.80">
    <property type="entry name" value="Ypt/Rab-GAP domain of gyp1p, domain 3"/>
    <property type="match status" value="1"/>
</dbReference>
<dbReference type="RefSeq" id="XP_017300997.1">
    <property type="nucleotide sequence ID" value="XM_017445508.2"/>
</dbReference>
<evidence type="ECO:0000259" key="2">
    <source>
        <dbReference type="PROSITE" id="PS50086"/>
    </source>
</evidence>
<dbReference type="Proteomes" id="UP000079169">
    <property type="component" value="Unplaced"/>
</dbReference>
<dbReference type="Pfam" id="PF00566">
    <property type="entry name" value="RabGAP-TBC"/>
    <property type="match status" value="1"/>
</dbReference>
<evidence type="ECO:0000256" key="1">
    <source>
        <dbReference type="ARBA" id="ARBA00022468"/>
    </source>
</evidence>
<dbReference type="GO" id="GO:0005096">
    <property type="term" value="F:GTPase activator activity"/>
    <property type="evidence" value="ECO:0007669"/>
    <property type="project" value="UniProtKB-KW"/>
</dbReference>
<dbReference type="AlphaFoldDB" id="A0A1S4EG19"/>
<name>A0A1S4EG19_DIACI</name>
<dbReference type="KEGG" id="dci:108252805"/>
<keyword evidence="3" id="KW-1185">Reference proteome</keyword>
<sequence>MEQNLNYFRELIRIMEPKFYEHLTKHVDAMELLFCHRWILLCFKREFQTEAALSIWESCWSSYATEYFHLFVCLAIVSVYGNDVV</sequence>
<reference evidence="4" key="1">
    <citation type="submission" date="2025-08" db="UniProtKB">
        <authorList>
            <consortium name="RefSeq"/>
        </authorList>
    </citation>
    <scope>IDENTIFICATION</scope>
</reference>
<dbReference type="PaxDb" id="121845-A0A1S4EG19"/>
<dbReference type="GeneID" id="108252805"/>
<dbReference type="InterPro" id="IPR000195">
    <property type="entry name" value="Rab-GAP-TBC_dom"/>
</dbReference>
<feature type="domain" description="Rab-GAP TBC" evidence="2">
    <location>
        <begin position="1"/>
        <end position="63"/>
    </location>
</feature>
<gene>
    <name evidence="4" type="primary">LOC108252805</name>
</gene>
<keyword evidence="1" id="KW-0343">GTPase activation</keyword>
<dbReference type="PANTHER" id="PTHR22957:SF547">
    <property type="entry name" value="TBC1 DOMAIN FAMILY MEMBER 16"/>
    <property type="match status" value="1"/>
</dbReference>
<organism evidence="3 4">
    <name type="scientific">Diaphorina citri</name>
    <name type="common">Asian citrus psyllid</name>
    <dbReference type="NCBI Taxonomy" id="121845"/>
    <lineage>
        <taxon>Eukaryota</taxon>
        <taxon>Metazoa</taxon>
        <taxon>Ecdysozoa</taxon>
        <taxon>Arthropoda</taxon>
        <taxon>Hexapoda</taxon>
        <taxon>Insecta</taxon>
        <taxon>Pterygota</taxon>
        <taxon>Neoptera</taxon>
        <taxon>Paraneoptera</taxon>
        <taxon>Hemiptera</taxon>
        <taxon>Sternorrhyncha</taxon>
        <taxon>Psylloidea</taxon>
        <taxon>Psyllidae</taxon>
        <taxon>Diaphorininae</taxon>
        <taxon>Diaphorina</taxon>
    </lineage>
</organism>
<dbReference type="PROSITE" id="PS50086">
    <property type="entry name" value="TBC_RABGAP"/>
    <property type="match status" value="1"/>
</dbReference>
<dbReference type="SUPFAM" id="SSF47923">
    <property type="entry name" value="Ypt/Rab-GAP domain of gyp1p"/>
    <property type="match status" value="1"/>
</dbReference>
<accession>A0A1S4EG19</accession>
<evidence type="ECO:0000313" key="3">
    <source>
        <dbReference type="Proteomes" id="UP000079169"/>
    </source>
</evidence>
<proteinExistence type="predicted"/>
<dbReference type="PANTHER" id="PTHR22957">
    <property type="entry name" value="TBC1 DOMAIN FAMILY MEMBER GTPASE-ACTIVATING PROTEIN"/>
    <property type="match status" value="1"/>
</dbReference>